<gene>
    <name evidence="1" type="ORF">EB796_002870</name>
</gene>
<evidence type="ECO:0000313" key="1">
    <source>
        <dbReference type="EMBL" id="KAF6038820.1"/>
    </source>
</evidence>
<protein>
    <submittedName>
        <fullName evidence="1">Uncharacterized protein</fullName>
    </submittedName>
</protein>
<comment type="caution">
    <text evidence="1">The sequence shown here is derived from an EMBL/GenBank/DDBJ whole genome shotgun (WGS) entry which is preliminary data.</text>
</comment>
<organism evidence="1 2">
    <name type="scientific">Bugula neritina</name>
    <name type="common">Brown bryozoan</name>
    <name type="synonym">Sertularia neritina</name>
    <dbReference type="NCBI Taxonomy" id="10212"/>
    <lineage>
        <taxon>Eukaryota</taxon>
        <taxon>Metazoa</taxon>
        <taxon>Spiralia</taxon>
        <taxon>Lophotrochozoa</taxon>
        <taxon>Bryozoa</taxon>
        <taxon>Gymnolaemata</taxon>
        <taxon>Cheilostomatida</taxon>
        <taxon>Flustrina</taxon>
        <taxon>Buguloidea</taxon>
        <taxon>Bugulidae</taxon>
        <taxon>Bugula</taxon>
    </lineage>
</organism>
<dbReference type="Proteomes" id="UP000593567">
    <property type="component" value="Unassembled WGS sequence"/>
</dbReference>
<name>A0A7J7KJD2_BUGNE</name>
<keyword evidence="2" id="KW-1185">Reference proteome</keyword>
<dbReference type="EMBL" id="VXIV02000345">
    <property type="protein sequence ID" value="KAF6038820.1"/>
    <property type="molecule type" value="Genomic_DNA"/>
</dbReference>
<sequence>MGKIGIHNCCSDDSWYVMMDSEEMKDNLGVNVDKDLKLFPVKFGSMLLFNNCIPHRSLNNLTPSPGVIRWSLDLRWQDPARDYGFHGISSGIVFRKSEDPDWRPQEEDWNEFLKIDPENPPDENTDIMSSIDTSDTIIVGPWMERWHVTHPTRHSDARTEDVTIKYHSY</sequence>
<dbReference type="PANTHER" id="PTHR20883:SF14">
    <property type="entry name" value="PHYTANOYL-COA DIOXYGENASE"/>
    <property type="match status" value="1"/>
</dbReference>
<evidence type="ECO:0000313" key="2">
    <source>
        <dbReference type="Proteomes" id="UP000593567"/>
    </source>
</evidence>
<proteinExistence type="predicted"/>
<dbReference type="AlphaFoldDB" id="A0A7J7KJD2"/>
<dbReference type="SUPFAM" id="SSF51197">
    <property type="entry name" value="Clavaminate synthase-like"/>
    <property type="match status" value="1"/>
</dbReference>
<reference evidence="1" key="1">
    <citation type="submission" date="2020-06" db="EMBL/GenBank/DDBJ databases">
        <title>Draft genome of Bugula neritina, a colonial animal packing powerful symbionts and potential medicines.</title>
        <authorList>
            <person name="Rayko M."/>
        </authorList>
    </citation>
    <scope>NUCLEOTIDE SEQUENCE [LARGE SCALE GENOMIC DNA]</scope>
    <source>
        <strain evidence="1">Kwan_BN1</strain>
    </source>
</reference>
<dbReference type="Gene3D" id="2.60.120.620">
    <property type="entry name" value="q2cbj1_9rhob like domain"/>
    <property type="match status" value="1"/>
</dbReference>
<accession>A0A7J7KJD2</accession>
<dbReference type="PANTHER" id="PTHR20883">
    <property type="entry name" value="PHYTANOYL-COA DIOXYGENASE DOMAIN CONTAINING 1"/>
    <property type="match status" value="1"/>
</dbReference>
<dbReference type="OrthoDB" id="6137098at2759"/>